<dbReference type="GO" id="GO:0015297">
    <property type="term" value="F:antiporter activity"/>
    <property type="evidence" value="ECO:0007669"/>
    <property type="project" value="InterPro"/>
</dbReference>
<keyword evidence="9" id="KW-1185">Reference proteome</keyword>
<dbReference type="PANTHER" id="PTHR43549">
    <property type="entry name" value="MULTIDRUG RESISTANCE PROTEIN YPNP-RELATED"/>
    <property type="match status" value="1"/>
</dbReference>
<dbReference type="OrthoDB" id="9806302at2"/>
<feature type="transmembrane region" description="Helical" evidence="7">
    <location>
        <begin position="134"/>
        <end position="155"/>
    </location>
</feature>
<feature type="transmembrane region" description="Helical" evidence="7">
    <location>
        <begin position="383"/>
        <end position="405"/>
    </location>
</feature>
<evidence type="ECO:0000256" key="7">
    <source>
        <dbReference type="SAM" id="Phobius"/>
    </source>
</evidence>
<feature type="transmembrane region" description="Helical" evidence="7">
    <location>
        <begin position="235"/>
        <end position="261"/>
    </location>
</feature>
<dbReference type="InterPro" id="IPR052031">
    <property type="entry name" value="Membrane_Transporter-Flippase"/>
</dbReference>
<dbReference type="Proteomes" id="UP000286976">
    <property type="component" value="Unassembled WGS sequence"/>
</dbReference>
<dbReference type="RefSeq" id="WP_126756697.1">
    <property type="nucleotide sequence ID" value="NZ_PIPQ01000001.1"/>
</dbReference>
<feature type="transmembrane region" description="Helical" evidence="7">
    <location>
        <begin position="411"/>
        <end position="432"/>
    </location>
</feature>
<dbReference type="GO" id="GO:0042910">
    <property type="term" value="F:xenobiotic transmembrane transporter activity"/>
    <property type="evidence" value="ECO:0007669"/>
    <property type="project" value="InterPro"/>
</dbReference>
<dbReference type="PIRSF" id="PIRSF006603">
    <property type="entry name" value="DinF"/>
    <property type="match status" value="1"/>
</dbReference>
<feature type="transmembrane region" description="Helical" evidence="7">
    <location>
        <begin position="281"/>
        <end position="298"/>
    </location>
</feature>
<dbReference type="NCBIfam" id="TIGR00797">
    <property type="entry name" value="matE"/>
    <property type="match status" value="1"/>
</dbReference>
<sequence>MKSDFTQGSVARKLLNFSLPILFSNLLQASLLLITGLWVGNLLGSAAFAAVTVSTSIVVVLLAFVMGVNNATLTVFAQLKGAGNQAETSSYLSAFTFLLTSLSLAIGLLGYLLAGPMLAFINTPASIMDQAKEYLQVMFIGTLFLTGYNFIGSLLRAFGDSRTPMYFVLLATLLTALLNPLFIAGLNMGVAGAAWAMILSQGLAFLYSLFYLSGRSGVGLPAFKIQRPKAIEIRTILELGVPSGIQMIVIYAGMTVILSLVNSFGEDVVAGFGAAQRLDNIILLPAIALGAAVNAMAAQNIGANQWARITDIAKIGIGYNVAVMGAFAATLFICAEPLVKLFISDQGSVDFGVSYLRTIALFYPFIGLNFILNGIVRGAGAMFQILALNIISLWLLRVPLAYWITSLYHERGIALGIGISFLISSLFSIAYYRWGGWRSKRLFTRQRQ</sequence>
<feature type="transmembrane region" description="Helical" evidence="7">
    <location>
        <begin position="89"/>
        <end position="114"/>
    </location>
</feature>
<comment type="subcellular location">
    <subcellularLocation>
        <location evidence="1">Cell inner membrane</location>
        <topology evidence="1">Multi-pass membrane protein</topology>
    </subcellularLocation>
</comment>
<dbReference type="InterPro" id="IPR002528">
    <property type="entry name" value="MATE_fam"/>
</dbReference>
<dbReference type="EMBL" id="PIPQ01000001">
    <property type="protein sequence ID" value="RUO44295.1"/>
    <property type="molecule type" value="Genomic_DNA"/>
</dbReference>
<dbReference type="PANTHER" id="PTHR43549:SF3">
    <property type="entry name" value="MULTIDRUG RESISTANCE PROTEIN YPNP-RELATED"/>
    <property type="match status" value="1"/>
</dbReference>
<dbReference type="GO" id="GO:0005886">
    <property type="term" value="C:plasma membrane"/>
    <property type="evidence" value="ECO:0007669"/>
    <property type="project" value="UniProtKB-SubCell"/>
</dbReference>
<feature type="transmembrane region" description="Helical" evidence="7">
    <location>
        <begin position="192"/>
        <end position="214"/>
    </location>
</feature>
<keyword evidence="6 7" id="KW-0472">Membrane</keyword>
<proteinExistence type="predicted"/>
<keyword evidence="3" id="KW-1003">Cell membrane</keyword>
<evidence type="ECO:0000313" key="8">
    <source>
        <dbReference type="EMBL" id="RUO44295.1"/>
    </source>
</evidence>
<name>A0A432XA58_9GAMM</name>
<feature type="transmembrane region" description="Helical" evidence="7">
    <location>
        <begin position="167"/>
        <end position="186"/>
    </location>
</feature>
<dbReference type="CDD" id="cd13138">
    <property type="entry name" value="MATE_yoeA_like"/>
    <property type="match status" value="1"/>
</dbReference>
<feature type="transmembrane region" description="Helical" evidence="7">
    <location>
        <begin position="46"/>
        <end position="68"/>
    </location>
</feature>
<evidence type="ECO:0000256" key="5">
    <source>
        <dbReference type="ARBA" id="ARBA00022989"/>
    </source>
</evidence>
<evidence type="ECO:0000313" key="9">
    <source>
        <dbReference type="Proteomes" id="UP000286976"/>
    </source>
</evidence>
<dbReference type="InterPro" id="IPR048279">
    <property type="entry name" value="MdtK-like"/>
</dbReference>
<feature type="transmembrane region" description="Helical" evidence="7">
    <location>
        <begin position="355"/>
        <end position="376"/>
    </location>
</feature>
<keyword evidence="2" id="KW-0813">Transport</keyword>
<evidence type="ECO:0000256" key="1">
    <source>
        <dbReference type="ARBA" id="ARBA00004429"/>
    </source>
</evidence>
<protein>
    <submittedName>
        <fullName evidence="8">MATE family efflux transporter</fullName>
    </submittedName>
</protein>
<keyword evidence="5 7" id="KW-1133">Transmembrane helix</keyword>
<keyword evidence="4 7" id="KW-0812">Transmembrane</keyword>
<reference evidence="8 9" key="1">
    <citation type="journal article" date="2011" name="Front. Microbiol.">
        <title>Genomic signatures of strain selection and enhancement in Bacillus atrophaeus var. globigii, a historical biowarfare simulant.</title>
        <authorList>
            <person name="Gibbons H.S."/>
            <person name="Broomall S.M."/>
            <person name="McNew L.A."/>
            <person name="Daligault H."/>
            <person name="Chapman C."/>
            <person name="Bruce D."/>
            <person name="Karavis M."/>
            <person name="Krepps M."/>
            <person name="McGregor P.A."/>
            <person name="Hong C."/>
            <person name="Park K.H."/>
            <person name="Akmal A."/>
            <person name="Feldman A."/>
            <person name="Lin J.S."/>
            <person name="Chang W.E."/>
            <person name="Higgs B.W."/>
            <person name="Demirev P."/>
            <person name="Lindquist J."/>
            <person name="Liem A."/>
            <person name="Fochler E."/>
            <person name="Read T.D."/>
            <person name="Tapia R."/>
            <person name="Johnson S."/>
            <person name="Bishop-Lilly K.A."/>
            <person name="Detter C."/>
            <person name="Han C."/>
            <person name="Sozhamannan S."/>
            <person name="Rosenzweig C.N."/>
            <person name="Skowronski E.W."/>
        </authorList>
    </citation>
    <scope>NUCLEOTIDE SEQUENCE [LARGE SCALE GENOMIC DNA]</scope>
    <source>
        <strain evidence="8 9">AIT1</strain>
    </source>
</reference>
<evidence type="ECO:0000256" key="4">
    <source>
        <dbReference type="ARBA" id="ARBA00022692"/>
    </source>
</evidence>
<comment type="caution">
    <text evidence="8">The sequence shown here is derived from an EMBL/GenBank/DDBJ whole genome shotgun (WGS) entry which is preliminary data.</text>
</comment>
<feature type="transmembrane region" description="Helical" evidence="7">
    <location>
        <begin position="319"/>
        <end position="343"/>
    </location>
</feature>
<dbReference type="Pfam" id="PF01554">
    <property type="entry name" value="MatE"/>
    <property type="match status" value="2"/>
</dbReference>
<feature type="transmembrane region" description="Helical" evidence="7">
    <location>
        <begin position="21"/>
        <end position="40"/>
    </location>
</feature>
<accession>A0A432XA58</accession>
<evidence type="ECO:0000256" key="2">
    <source>
        <dbReference type="ARBA" id="ARBA00022448"/>
    </source>
</evidence>
<organism evidence="8 9">
    <name type="scientific">Aliidiomarina taiwanensis</name>
    <dbReference type="NCBI Taxonomy" id="946228"/>
    <lineage>
        <taxon>Bacteria</taxon>
        <taxon>Pseudomonadati</taxon>
        <taxon>Pseudomonadota</taxon>
        <taxon>Gammaproteobacteria</taxon>
        <taxon>Alteromonadales</taxon>
        <taxon>Idiomarinaceae</taxon>
        <taxon>Aliidiomarina</taxon>
    </lineage>
</organism>
<dbReference type="AlphaFoldDB" id="A0A432XA58"/>
<gene>
    <name evidence="8" type="ORF">CWE15_03750</name>
</gene>
<evidence type="ECO:0000256" key="6">
    <source>
        <dbReference type="ARBA" id="ARBA00023136"/>
    </source>
</evidence>
<evidence type="ECO:0000256" key="3">
    <source>
        <dbReference type="ARBA" id="ARBA00022475"/>
    </source>
</evidence>